<evidence type="ECO:0000259" key="7">
    <source>
        <dbReference type="PROSITE" id="PS51285"/>
    </source>
</evidence>
<dbReference type="Gene3D" id="3.30.200.20">
    <property type="entry name" value="Phosphorylase Kinase, domain 1"/>
    <property type="match status" value="1"/>
</dbReference>
<keyword evidence="3" id="KW-0547">Nucleotide-binding</keyword>
<dbReference type="GO" id="GO:0004674">
    <property type="term" value="F:protein serine/threonine kinase activity"/>
    <property type="evidence" value="ECO:0007669"/>
    <property type="project" value="UniProtKB-KW"/>
</dbReference>
<dbReference type="OrthoDB" id="63267at2759"/>
<gene>
    <name evidence="8" type="ORF">RFI_16463</name>
</gene>
<feature type="region of interest" description="Disordered" evidence="6">
    <location>
        <begin position="74"/>
        <end position="122"/>
    </location>
</feature>
<dbReference type="InterPro" id="IPR000961">
    <property type="entry name" value="AGC-kinase_C"/>
</dbReference>
<protein>
    <recommendedName>
        <fullName evidence="7">AGC-kinase C-terminal domain-containing protein</fullName>
    </recommendedName>
</protein>
<dbReference type="PROSITE" id="PS51285">
    <property type="entry name" value="AGC_KINASE_CTER"/>
    <property type="match status" value="1"/>
</dbReference>
<evidence type="ECO:0000256" key="2">
    <source>
        <dbReference type="ARBA" id="ARBA00022679"/>
    </source>
</evidence>
<organism evidence="8 9">
    <name type="scientific">Reticulomyxa filosa</name>
    <dbReference type="NCBI Taxonomy" id="46433"/>
    <lineage>
        <taxon>Eukaryota</taxon>
        <taxon>Sar</taxon>
        <taxon>Rhizaria</taxon>
        <taxon>Retaria</taxon>
        <taxon>Foraminifera</taxon>
        <taxon>Monothalamids</taxon>
        <taxon>Reticulomyxidae</taxon>
        <taxon>Reticulomyxa</taxon>
    </lineage>
</organism>
<dbReference type="Proteomes" id="UP000023152">
    <property type="component" value="Unassembled WGS sequence"/>
</dbReference>
<dbReference type="Gene3D" id="1.10.510.10">
    <property type="entry name" value="Transferase(Phosphotransferase) domain 1"/>
    <property type="match status" value="1"/>
</dbReference>
<keyword evidence="4" id="KW-0418">Kinase</keyword>
<feature type="compositionally biased region" description="Acidic residues" evidence="6">
    <location>
        <begin position="159"/>
        <end position="176"/>
    </location>
</feature>
<accession>X6N4R2</accession>
<evidence type="ECO:0000313" key="8">
    <source>
        <dbReference type="EMBL" id="ETO20754.1"/>
    </source>
</evidence>
<keyword evidence="2" id="KW-0808">Transferase</keyword>
<evidence type="ECO:0000256" key="3">
    <source>
        <dbReference type="ARBA" id="ARBA00022741"/>
    </source>
</evidence>
<feature type="compositionally biased region" description="Basic and acidic residues" evidence="6">
    <location>
        <begin position="74"/>
        <end position="92"/>
    </location>
</feature>
<name>X6N4R2_RETFI</name>
<sequence>MNFNQLKKHAFFKAVPWHDLRLMQPPFKPVISHDADTRYFDKVKDVDLAIDSPVEPDSAAEAAAAAAAAAAITNEKKDVDSERDMWSVESKPKGHSPPSPRNKKPSSFNNIDPKGVDGIATEGHGKAAVDGAMLSIKSEQNHFYGFTFERIPIEKQDLFADDADDEADADANAEDVSEQKYDGQQ</sequence>
<feature type="domain" description="AGC-kinase C-terminal" evidence="7">
    <location>
        <begin position="13"/>
        <end position="158"/>
    </location>
</feature>
<reference evidence="8 9" key="1">
    <citation type="journal article" date="2013" name="Curr. Biol.">
        <title>The Genome of the Foraminiferan Reticulomyxa filosa.</title>
        <authorList>
            <person name="Glockner G."/>
            <person name="Hulsmann N."/>
            <person name="Schleicher M."/>
            <person name="Noegel A.A."/>
            <person name="Eichinger L."/>
            <person name="Gallinger C."/>
            <person name="Pawlowski J."/>
            <person name="Sierra R."/>
            <person name="Euteneuer U."/>
            <person name="Pillet L."/>
            <person name="Moustafa A."/>
            <person name="Platzer M."/>
            <person name="Groth M."/>
            <person name="Szafranski K."/>
            <person name="Schliwa M."/>
        </authorList>
    </citation>
    <scope>NUCLEOTIDE SEQUENCE [LARGE SCALE GENOMIC DNA]</scope>
</reference>
<dbReference type="AlphaFoldDB" id="X6N4R2"/>
<feature type="region of interest" description="Disordered" evidence="6">
    <location>
        <begin position="157"/>
        <end position="185"/>
    </location>
</feature>
<proteinExistence type="predicted"/>
<evidence type="ECO:0000256" key="5">
    <source>
        <dbReference type="ARBA" id="ARBA00022840"/>
    </source>
</evidence>
<dbReference type="GO" id="GO:0005524">
    <property type="term" value="F:ATP binding"/>
    <property type="evidence" value="ECO:0007669"/>
    <property type="project" value="UniProtKB-KW"/>
</dbReference>
<evidence type="ECO:0000256" key="4">
    <source>
        <dbReference type="ARBA" id="ARBA00022777"/>
    </source>
</evidence>
<evidence type="ECO:0000313" key="9">
    <source>
        <dbReference type="Proteomes" id="UP000023152"/>
    </source>
</evidence>
<keyword evidence="5" id="KW-0067">ATP-binding</keyword>
<comment type="caution">
    <text evidence="8">The sequence shown here is derived from an EMBL/GenBank/DDBJ whole genome shotgun (WGS) entry which is preliminary data.</text>
</comment>
<keyword evidence="1" id="KW-0723">Serine/threonine-protein kinase</keyword>
<keyword evidence="9" id="KW-1185">Reference proteome</keyword>
<evidence type="ECO:0000256" key="1">
    <source>
        <dbReference type="ARBA" id="ARBA00022527"/>
    </source>
</evidence>
<dbReference type="EMBL" id="ASPP01012287">
    <property type="protein sequence ID" value="ETO20754.1"/>
    <property type="molecule type" value="Genomic_DNA"/>
</dbReference>
<evidence type="ECO:0000256" key="6">
    <source>
        <dbReference type="SAM" id="MobiDB-lite"/>
    </source>
</evidence>